<feature type="signal peptide" evidence="2">
    <location>
        <begin position="1"/>
        <end position="28"/>
    </location>
</feature>
<dbReference type="Proteomes" id="UP001256711">
    <property type="component" value="Unassembled WGS sequence"/>
</dbReference>
<reference evidence="3" key="1">
    <citation type="submission" date="2023-03" db="EMBL/GenBank/DDBJ databases">
        <authorList>
            <person name="Shen W."/>
            <person name="Cai J."/>
        </authorList>
    </citation>
    <scope>NUCLEOTIDE SEQUENCE</scope>
    <source>
        <strain evidence="3">B226-2</strain>
    </source>
</reference>
<accession>A0AAW8U3W3</accession>
<evidence type="ECO:0000256" key="2">
    <source>
        <dbReference type="SAM" id="SignalP"/>
    </source>
</evidence>
<organism evidence="3 4">
    <name type="scientific">Enterococcus asini</name>
    <dbReference type="NCBI Taxonomy" id="57732"/>
    <lineage>
        <taxon>Bacteria</taxon>
        <taxon>Bacillati</taxon>
        <taxon>Bacillota</taxon>
        <taxon>Bacilli</taxon>
        <taxon>Lactobacillales</taxon>
        <taxon>Enterococcaceae</taxon>
        <taxon>Enterococcus</taxon>
    </lineage>
</organism>
<feature type="chain" id="PRO_5043532852" description="WxL domain-containing protein" evidence="2">
    <location>
        <begin position="29"/>
        <end position="216"/>
    </location>
</feature>
<dbReference type="GeneID" id="77487138"/>
<name>A0AAW8U3W3_9ENTE</name>
<gene>
    <name evidence="3" type="ORF">P7H43_08860</name>
</gene>
<keyword evidence="2" id="KW-0732">Signal</keyword>
<protein>
    <recommendedName>
        <fullName evidence="5">WxL domain-containing protein</fullName>
    </recommendedName>
</protein>
<evidence type="ECO:0000256" key="1">
    <source>
        <dbReference type="SAM" id="MobiDB-lite"/>
    </source>
</evidence>
<sequence>MKKTQFVALFGVVAFGGAALLGPSAAFAYEDGQPDPNTQPQEVKKQDSATIPAEGTFKEFDPTDPTDPTQPDPDPTDPAWVDVKIPTKILFGQTDVSTGIISPLYEIENLSSKGVKISVNDFKDSGTPGGSGSQTDAEKISDKLTLNLTNKTANRDIALHTTDPQNPAQFPAEIGTLNPTGDKLEFKLSGGVATGFNFEKNALNPQYDLVLKFEVQ</sequence>
<evidence type="ECO:0008006" key="5">
    <source>
        <dbReference type="Google" id="ProtNLM"/>
    </source>
</evidence>
<proteinExistence type="predicted"/>
<dbReference type="RefSeq" id="WP_016171833.1">
    <property type="nucleotide sequence ID" value="NZ_JADMDV010000031.1"/>
</dbReference>
<evidence type="ECO:0000313" key="3">
    <source>
        <dbReference type="EMBL" id="MDT2810595.1"/>
    </source>
</evidence>
<dbReference type="AlphaFoldDB" id="A0AAW8U3W3"/>
<feature type="region of interest" description="Disordered" evidence="1">
    <location>
        <begin position="30"/>
        <end position="80"/>
    </location>
</feature>
<evidence type="ECO:0000313" key="4">
    <source>
        <dbReference type="Proteomes" id="UP001256711"/>
    </source>
</evidence>
<comment type="caution">
    <text evidence="3">The sequence shown here is derived from an EMBL/GenBank/DDBJ whole genome shotgun (WGS) entry which is preliminary data.</text>
</comment>
<dbReference type="EMBL" id="JARQBJ010000004">
    <property type="protein sequence ID" value="MDT2810595.1"/>
    <property type="molecule type" value="Genomic_DNA"/>
</dbReference>